<evidence type="ECO:0000256" key="1">
    <source>
        <dbReference type="SAM" id="MobiDB-lite"/>
    </source>
</evidence>
<dbReference type="PROSITE" id="PS51257">
    <property type="entry name" value="PROKAR_LIPOPROTEIN"/>
    <property type="match status" value="1"/>
</dbReference>
<dbReference type="EMBL" id="JAEPDI010000012">
    <property type="protein sequence ID" value="MCG7940001.1"/>
    <property type="molecule type" value="Genomic_DNA"/>
</dbReference>
<dbReference type="Pfam" id="PF14321">
    <property type="entry name" value="DUF4382"/>
    <property type="match status" value="1"/>
</dbReference>
<name>A0A9E4K705_9GAMM</name>
<organism evidence="3 4">
    <name type="scientific">Candidatus Thiodiazotropha lotti</name>
    <dbReference type="NCBI Taxonomy" id="2792787"/>
    <lineage>
        <taxon>Bacteria</taxon>
        <taxon>Pseudomonadati</taxon>
        <taxon>Pseudomonadota</taxon>
        <taxon>Gammaproteobacteria</taxon>
        <taxon>Chromatiales</taxon>
        <taxon>Sedimenticolaceae</taxon>
        <taxon>Candidatus Thiodiazotropha</taxon>
    </lineage>
</organism>
<feature type="region of interest" description="Disordered" evidence="1">
    <location>
        <begin position="29"/>
        <end position="52"/>
    </location>
</feature>
<evidence type="ECO:0000313" key="3">
    <source>
        <dbReference type="EMBL" id="MCG7940001.1"/>
    </source>
</evidence>
<reference evidence="3" key="1">
    <citation type="journal article" date="2021" name="Proc. Natl. Acad. Sci. U.S.A.">
        <title>Global biogeography of chemosynthetic symbionts reveals both localized and globally distributed symbiont groups. .</title>
        <authorList>
            <person name="Osvatic J.T."/>
            <person name="Wilkins L.G.E."/>
            <person name="Leibrecht L."/>
            <person name="Leray M."/>
            <person name="Zauner S."/>
            <person name="Polzin J."/>
            <person name="Camacho Y."/>
            <person name="Gros O."/>
            <person name="van Gils J.A."/>
            <person name="Eisen J.A."/>
            <person name="Petersen J.M."/>
            <person name="Yuen B."/>
        </authorList>
    </citation>
    <scope>NUCLEOTIDE SEQUENCE</scope>
    <source>
        <strain evidence="3">MAGL173</strain>
    </source>
</reference>
<dbReference type="AlphaFoldDB" id="A0A9E4K705"/>
<dbReference type="InterPro" id="IPR025491">
    <property type="entry name" value="DUF4382"/>
</dbReference>
<evidence type="ECO:0000259" key="2">
    <source>
        <dbReference type="Pfam" id="PF14321"/>
    </source>
</evidence>
<gene>
    <name evidence="3" type="ORF">JAZ04_14255</name>
</gene>
<dbReference type="Proteomes" id="UP000886687">
    <property type="component" value="Unassembled WGS sequence"/>
</dbReference>
<comment type="caution">
    <text evidence="3">The sequence shown here is derived from an EMBL/GenBank/DDBJ whole genome shotgun (WGS) entry which is preliminary data.</text>
</comment>
<accession>A0A9E4K705</accession>
<protein>
    <submittedName>
        <fullName evidence="3">DUF4382 domain-containing protein</fullName>
    </submittedName>
</protein>
<proteinExistence type="predicted"/>
<feature type="compositionally biased region" description="Low complexity" evidence="1">
    <location>
        <begin position="30"/>
        <end position="49"/>
    </location>
</feature>
<evidence type="ECO:0000313" key="4">
    <source>
        <dbReference type="Proteomes" id="UP000886687"/>
    </source>
</evidence>
<feature type="domain" description="DUF4382" evidence="2">
    <location>
        <begin position="47"/>
        <end position="197"/>
    </location>
</feature>
<sequence>MKRISNLLSPIVLTILLTLALISCGGGGSSDSSSTSDDTSSATSESTGTVGILLTDKPADPDLFLSMNATIEQVELLGPEGEGSVVLYDDTPQTVDLLRLRNESIPFTFRDDVPVGTYCKIRLILSDLELVLVDDTPDDLTDNETHRPNLPGNGKLDLVVRGCFTVDEGNVITVQVDLDGGNSIHIVENNQGYSFRPVVFVDVLEEGFESKLVRLSGEISEVMPEENALLLCDALPVQGSSNMECVEVRLGDDSAFFDNLNYTGTPRPLSELLVETMVGQQITVIGKPDHHVASSTSVDIPPGHLPPPGECRLWEEGVPPGLQSAPGDCEELEDDVTDDTVLVDHDGVVGERYHPLMEVDALVVELGEFFQLEGSVNRDSDTSGFAMTVSAGDGFIAGTLLEVVHQIGQSGINGTRVVSKSGDRLTPLDILVPRQVQIDGVVDSSATEDTLNAALVIVDTESDDEDSERSGQITGTVVSAGADGFVLAPTTDTVCGVATTDLQVTLAEDVAIITVVITDTVSEITQGGTIQAGQSVGVDGSCNTDGYLAESVAIVDDQRDL</sequence>